<dbReference type="OrthoDB" id="5081451at2"/>
<keyword evidence="2" id="KW-0812">Transmembrane</keyword>
<evidence type="ECO:0000256" key="1">
    <source>
        <dbReference type="SAM" id="MobiDB-lite"/>
    </source>
</evidence>
<reference evidence="4" key="1">
    <citation type="submission" date="2018-04" db="EMBL/GenBank/DDBJ databases">
        <authorList>
            <person name="Liu S."/>
            <person name="Wang Z."/>
            <person name="Li J."/>
        </authorList>
    </citation>
    <scope>NUCLEOTIDE SEQUENCE [LARGE SCALE GENOMIC DNA]</scope>
    <source>
        <strain evidence="4">S1194</strain>
    </source>
</reference>
<organism evidence="3 4">
    <name type="scientific">Homoserinimonas hongtaonis</name>
    <dbReference type="NCBI Taxonomy" id="2079791"/>
    <lineage>
        <taxon>Bacteria</taxon>
        <taxon>Bacillati</taxon>
        <taxon>Actinomycetota</taxon>
        <taxon>Actinomycetes</taxon>
        <taxon>Micrococcales</taxon>
        <taxon>Microbacteriaceae</taxon>
        <taxon>Homoserinimonas</taxon>
    </lineage>
</organism>
<dbReference type="Proteomes" id="UP000244978">
    <property type="component" value="Unassembled WGS sequence"/>
</dbReference>
<feature type="compositionally biased region" description="Basic and acidic residues" evidence="1">
    <location>
        <begin position="81"/>
        <end position="90"/>
    </location>
</feature>
<feature type="region of interest" description="Disordered" evidence="1">
    <location>
        <begin position="68"/>
        <end position="90"/>
    </location>
</feature>
<name>A0A2U1T1V8_9MICO</name>
<dbReference type="AlphaFoldDB" id="A0A2U1T1V8"/>
<dbReference type="RefSeq" id="WP_108518588.1">
    <property type="nucleotide sequence ID" value="NZ_CP026951.1"/>
</dbReference>
<gene>
    <name evidence="3" type="ORF">DF220_08485</name>
</gene>
<feature type="transmembrane region" description="Helical" evidence="2">
    <location>
        <begin position="12"/>
        <end position="31"/>
    </location>
</feature>
<accession>A0A2U1T1V8</accession>
<sequence>MTQPTRKDVMRPYEYLGIAAAIGVFCGLIILATTRDVLVTIIGFGVIFILALLTLALLAIAMKPGEAEQEELDERSGGVLRKNDGSADAH</sequence>
<evidence type="ECO:0000256" key="2">
    <source>
        <dbReference type="SAM" id="Phobius"/>
    </source>
</evidence>
<keyword evidence="2" id="KW-1133">Transmembrane helix</keyword>
<protein>
    <submittedName>
        <fullName evidence="3">Uncharacterized protein</fullName>
    </submittedName>
</protein>
<proteinExistence type="predicted"/>
<feature type="transmembrane region" description="Helical" evidence="2">
    <location>
        <begin position="37"/>
        <end position="60"/>
    </location>
</feature>
<keyword evidence="2" id="KW-0472">Membrane</keyword>
<dbReference type="KEGG" id="salc:C2138_13435"/>
<evidence type="ECO:0000313" key="3">
    <source>
        <dbReference type="EMBL" id="PWB97864.1"/>
    </source>
</evidence>
<comment type="caution">
    <text evidence="3">The sequence shown here is derived from an EMBL/GenBank/DDBJ whole genome shotgun (WGS) entry which is preliminary data.</text>
</comment>
<evidence type="ECO:0000313" key="4">
    <source>
        <dbReference type="Proteomes" id="UP000244978"/>
    </source>
</evidence>
<dbReference type="EMBL" id="QEEX01000001">
    <property type="protein sequence ID" value="PWB97864.1"/>
    <property type="molecule type" value="Genomic_DNA"/>
</dbReference>
<keyword evidence="4" id="KW-1185">Reference proteome</keyword>